<dbReference type="OrthoDB" id="10615349at2759"/>
<organism evidence="1 2">
    <name type="scientific">Opisthorchis viverrini</name>
    <name type="common">Southeast Asian liver fluke</name>
    <dbReference type="NCBI Taxonomy" id="6198"/>
    <lineage>
        <taxon>Eukaryota</taxon>
        <taxon>Metazoa</taxon>
        <taxon>Spiralia</taxon>
        <taxon>Lophotrochozoa</taxon>
        <taxon>Platyhelminthes</taxon>
        <taxon>Trematoda</taxon>
        <taxon>Digenea</taxon>
        <taxon>Opisthorchiida</taxon>
        <taxon>Opisthorchiata</taxon>
        <taxon>Opisthorchiidae</taxon>
        <taxon>Opisthorchis</taxon>
    </lineage>
</organism>
<evidence type="ECO:0000313" key="1">
    <source>
        <dbReference type="EMBL" id="KER20375.1"/>
    </source>
</evidence>
<dbReference type="GeneID" id="20325239"/>
<sequence length="175" mass="19299">MCSLLSSVRGKPDAPTGVPIALLTCQGFPVSLNVLVCSHVKIHMRPGYAGGAVVTRSPRNSDVWSSQLGYNRSGTRGLETHQNLCSRTGGWLFKHDCCGRELTELFTRDSTESLVYDILQLNVLHTGRLMIHSSVAHIQWPCRALNPAYLTREASVLPLHHQHTLDLSGFLRLNG</sequence>
<proteinExistence type="predicted"/>
<gene>
    <name evidence="1" type="ORF">T265_11071</name>
</gene>
<dbReference type="AlphaFoldDB" id="A0A074ZAV8"/>
<dbReference type="EMBL" id="KL597063">
    <property type="protein sequence ID" value="KER20375.1"/>
    <property type="molecule type" value="Genomic_DNA"/>
</dbReference>
<dbReference type="KEGG" id="ovi:T265_11071"/>
<accession>A0A074ZAV8</accession>
<name>A0A074ZAV8_OPIVI</name>
<evidence type="ECO:0000313" key="2">
    <source>
        <dbReference type="Proteomes" id="UP000054324"/>
    </source>
</evidence>
<keyword evidence="2" id="KW-1185">Reference proteome</keyword>
<dbReference type="RefSeq" id="XP_009175887.1">
    <property type="nucleotide sequence ID" value="XM_009177623.1"/>
</dbReference>
<dbReference type="CTD" id="20325239"/>
<dbReference type="Proteomes" id="UP000054324">
    <property type="component" value="Unassembled WGS sequence"/>
</dbReference>
<reference evidence="1 2" key="1">
    <citation type="submission" date="2013-11" db="EMBL/GenBank/DDBJ databases">
        <title>Opisthorchis viverrini - life in the bile duct.</title>
        <authorList>
            <person name="Young N.D."/>
            <person name="Nagarajan N."/>
            <person name="Lin S.J."/>
            <person name="Korhonen P.K."/>
            <person name="Jex A.R."/>
            <person name="Hall R.S."/>
            <person name="Safavi-Hemami H."/>
            <person name="Kaewkong W."/>
            <person name="Bertrand D."/>
            <person name="Gao S."/>
            <person name="Seet Q."/>
            <person name="Wongkham S."/>
            <person name="Teh B.T."/>
            <person name="Wongkham C."/>
            <person name="Intapan P.M."/>
            <person name="Maleewong W."/>
            <person name="Yang X."/>
            <person name="Hu M."/>
            <person name="Wang Z."/>
            <person name="Hofmann A."/>
            <person name="Sternberg P.W."/>
            <person name="Tan P."/>
            <person name="Wang J."/>
            <person name="Gasser R.B."/>
        </authorList>
    </citation>
    <scope>NUCLEOTIDE SEQUENCE [LARGE SCALE GENOMIC DNA]</scope>
</reference>
<protein>
    <submittedName>
        <fullName evidence="1">Uncharacterized protein</fullName>
    </submittedName>
</protein>